<evidence type="ECO:0000313" key="3">
    <source>
        <dbReference type="Proteomes" id="UP001152795"/>
    </source>
</evidence>
<sequence>MTTTASPEFLQFVNYMQCTLCEGNSQILTNLYVNYNTYQPPIPCGSSAEKFIFWKQLYDQYALEQEKIANANLFNNPNKPSDPRLKVVKTELPDDLTTLCVKSEDTQLFQTFNLQNEIHTSPPPPYNAHHIQTESATPHNSPVKEENMSNEITTTNNIQDVETVVEVLNESPIQTSDEEQEKTPTLPNYKRSPSRGKNIEQLKAIHAENENKVKEKPTAPPRKRKRPAAASTRETSGPGRPTKDIAIIRDAKIADSDSDDGLAFREVALFSGTGQIRKKTRLLTKHGKDIKCFAIKHYLPLEHLAEQKTKAFAKIKQQRQKLKIYNYIEQNLLESLNEIQNL</sequence>
<organism evidence="2 3">
    <name type="scientific">Paramuricea clavata</name>
    <name type="common">Red gorgonian</name>
    <name type="synonym">Violescent sea-whip</name>
    <dbReference type="NCBI Taxonomy" id="317549"/>
    <lineage>
        <taxon>Eukaryota</taxon>
        <taxon>Metazoa</taxon>
        <taxon>Cnidaria</taxon>
        <taxon>Anthozoa</taxon>
        <taxon>Octocorallia</taxon>
        <taxon>Malacalcyonacea</taxon>
        <taxon>Plexauridae</taxon>
        <taxon>Paramuricea</taxon>
    </lineage>
</organism>
<dbReference type="EMBL" id="CACRXK020000084">
    <property type="protein sequence ID" value="CAB3978034.1"/>
    <property type="molecule type" value="Genomic_DNA"/>
</dbReference>
<protein>
    <submittedName>
        <fullName evidence="2">Uncharacterized protein</fullName>
    </submittedName>
</protein>
<feature type="region of interest" description="Disordered" evidence="1">
    <location>
        <begin position="171"/>
        <end position="244"/>
    </location>
</feature>
<gene>
    <name evidence="2" type="ORF">PACLA_8A029755</name>
</gene>
<reference evidence="2" key="1">
    <citation type="submission" date="2020-04" db="EMBL/GenBank/DDBJ databases">
        <authorList>
            <person name="Alioto T."/>
            <person name="Alioto T."/>
            <person name="Gomez Garrido J."/>
        </authorList>
    </citation>
    <scope>NUCLEOTIDE SEQUENCE</scope>
    <source>
        <strain evidence="2">A484AB</strain>
    </source>
</reference>
<evidence type="ECO:0000256" key="1">
    <source>
        <dbReference type="SAM" id="MobiDB-lite"/>
    </source>
</evidence>
<feature type="compositionally biased region" description="Basic and acidic residues" evidence="1">
    <location>
        <begin position="197"/>
        <end position="217"/>
    </location>
</feature>
<comment type="caution">
    <text evidence="2">The sequence shown here is derived from an EMBL/GenBank/DDBJ whole genome shotgun (WGS) entry which is preliminary data.</text>
</comment>
<name>A0A7D9D775_PARCT</name>
<dbReference type="AlphaFoldDB" id="A0A7D9D775"/>
<dbReference type="Proteomes" id="UP001152795">
    <property type="component" value="Unassembled WGS sequence"/>
</dbReference>
<proteinExistence type="predicted"/>
<feature type="region of interest" description="Disordered" evidence="1">
    <location>
        <begin position="120"/>
        <end position="147"/>
    </location>
</feature>
<keyword evidence="3" id="KW-1185">Reference proteome</keyword>
<evidence type="ECO:0000313" key="2">
    <source>
        <dbReference type="EMBL" id="CAB3978034.1"/>
    </source>
</evidence>
<accession>A0A7D9D775</accession>